<proteinExistence type="predicted"/>
<name>A0ACB8Y163_ARCLA</name>
<reference evidence="2" key="1">
    <citation type="journal article" date="2022" name="Mol. Ecol. Resour.">
        <title>The genomes of chicory, endive, great burdock and yacon provide insights into Asteraceae palaeo-polyploidization history and plant inulin production.</title>
        <authorList>
            <person name="Fan W."/>
            <person name="Wang S."/>
            <person name="Wang H."/>
            <person name="Wang A."/>
            <person name="Jiang F."/>
            <person name="Liu H."/>
            <person name="Zhao H."/>
            <person name="Xu D."/>
            <person name="Zhang Y."/>
        </authorList>
    </citation>
    <scope>NUCLEOTIDE SEQUENCE [LARGE SCALE GENOMIC DNA]</scope>
    <source>
        <strain evidence="2">cv. Niubang</strain>
    </source>
</reference>
<dbReference type="Proteomes" id="UP001055879">
    <property type="component" value="Linkage Group LG14"/>
</dbReference>
<keyword evidence="2" id="KW-1185">Reference proteome</keyword>
<evidence type="ECO:0000313" key="2">
    <source>
        <dbReference type="Proteomes" id="UP001055879"/>
    </source>
</evidence>
<dbReference type="EMBL" id="CM042060">
    <property type="protein sequence ID" value="KAI3677726.1"/>
    <property type="molecule type" value="Genomic_DNA"/>
</dbReference>
<protein>
    <submittedName>
        <fullName evidence="1">Uncharacterized protein</fullName>
    </submittedName>
</protein>
<accession>A0ACB8Y163</accession>
<sequence>MAMMINLSKFLDKLYLMAEGGSRYCSKKSDDICGDVCDEGFDSGDGAVMAHKLWRRRSLYPKSASSHPLDLQSIDISQLGIAPNIVETKP</sequence>
<gene>
    <name evidence="1" type="ORF">L6452_36992</name>
</gene>
<organism evidence="1 2">
    <name type="scientific">Arctium lappa</name>
    <name type="common">Greater burdock</name>
    <name type="synonym">Lappa major</name>
    <dbReference type="NCBI Taxonomy" id="4217"/>
    <lineage>
        <taxon>Eukaryota</taxon>
        <taxon>Viridiplantae</taxon>
        <taxon>Streptophyta</taxon>
        <taxon>Embryophyta</taxon>
        <taxon>Tracheophyta</taxon>
        <taxon>Spermatophyta</taxon>
        <taxon>Magnoliopsida</taxon>
        <taxon>eudicotyledons</taxon>
        <taxon>Gunneridae</taxon>
        <taxon>Pentapetalae</taxon>
        <taxon>asterids</taxon>
        <taxon>campanulids</taxon>
        <taxon>Asterales</taxon>
        <taxon>Asteraceae</taxon>
        <taxon>Carduoideae</taxon>
        <taxon>Cardueae</taxon>
        <taxon>Arctiinae</taxon>
        <taxon>Arctium</taxon>
    </lineage>
</organism>
<reference evidence="1 2" key="2">
    <citation type="journal article" date="2022" name="Mol. Ecol. Resour.">
        <title>The genomes of chicory, endive, great burdock and yacon provide insights into Asteraceae paleo-polyploidization history and plant inulin production.</title>
        <authorList>
            <person name="Fan W."/>
            <person name="Wang S."/>
            <person name="Wang H."/>
            <person name="Wang A."/>
            <person name="Jiang F."/>
            <person name="Liu H."/>
            <person name="Zhao H."/>
            <person name="Xu D."/>
            <person name="Zhang Y."/>
        </authorList>
    </citation>
    <scope>NUCLEOTIDE SEQUENCE [LARGE SCALE GENOMIC DNA]</scope>
    <source>
        <strain evidence="2">cv. Niubang</strain>
    </source>
</reference>
<evidence type="ECO:0000313" key="1">
    <source>
        <dbReference type="EMBL" id="KAI3677726.1"/>
    </source>
</evidence>
<comment type="caution">
    <text evidence="1">The sequence shown here is derived from an EMBL/GenBank/DDBJ whole genome shotgun (WGS) entry which is preliminary data.</text>
</comment>